<dbReference type="InterPro" id="IPR018280">
    <property type="entry name" value="Ribosomal_uS3_CS"/>
</dbReference>
<evidence type="ECO:0000256" key="5">
    <source>
        <dbReference type="HAMAP-Rule" id="MF_01309"/>
    </source>
</evidence>
<dbReference type="GO" id="GO:0003723">
    <property type="term" value="F:RNA binding"/>
    <property type="evidence" value="ECO:0007669"/>
    <property type="project" value="InterPro"/>
</dbReference>
<dbReference type="EMBL" id="KT624781">
    <property type="protein sequence ID" value="ALO20995.1"/>
    <property type="molecule type" value="Genomic_DNA"/>
</dbReference>
<evidence type="ECO:0000256" key="9">
    <source>
        <dbReference type="SAM" id="MobiDB-lite"/>
    </source>
</evidence>
<dbReference type="GO" id="GO:0003735">
    <property type="term" value="F:structural constituent of ribosome"/>
    <property type="evidence" value="ECO:0007669"/>
    <property type="project" value="InterPro"/>
</dbReference>
<evidence type="ECO:0000256" key="8">
    <source>
        <dbReference type="SAM" id="Coils"/>
    </source>
</evidence>
<dbReference type="GO" id="GO:0009507">
    <property type="term" value="C:chloroplast"/>
    <property type="evidence" value="ECO:0007669"/>
    <property type="project" value="UniProtKB-SubCell"/>
</dbReference>
<accession>A0A0S2IBZ4</accession>
<evidence type="ECO:0000256" key="4">
    <source>
        <dbReference type="ARBA" id="ARBA00035154"/>
    </source>
</evidence>
<keyword evidence="7 11" id="KW-0934">Plastid</keyword>
<evidence type="ECO:0000313" key="11">
    <source>
        <dbReference type="EMBL" id="ALO20995.1"/>
    </source>
</evidence>
<reference evidence="11" key="1">
    <citation type="journal article" date="2015" name="BMC Evol. Biol.">
        <title>Chloroplast phylogenomic analysis of chlorophyte green algae identifies a novel lineage sister to the Sphaeropleales (Chlorophyceae).</title>
        <authorList>
            <person name="Lemieux C."/>
            <person name="Vincent A.T."/>
            <person name="Labarre A."/>
            <person name="Otis C."/>
            <person name="Turmel M."/>
        </authorList>
    </citation>
    <scope>NUCLEOTIDE SEQUENCE</scope>
</reference>
<dbReference type="InterPro" id="IPR005704">
    <property type="entry name" value="Ribosomal_uS3_bac-typ"/>
</dbReference>
<evidence type="ECO:0000256" key="6">
    <source>
        <dbReference type="RuleBase" id="RU003624"/>
    </source>
</evidence>
<dbReference type="HAMAP" id="MF_01309_B">
    <property type="entry name" value="Ribosomal_uS3_B"/>
    <property type="match status" value="1"/>
</dbReference>
<dbReference type="AlphaFoldDB" id="A0A0S2IBZ4"/>
<keyword evidence="3 5" id="KW-0687">Ribonucleoprotein</keyword>
<dbReference type="GO" id="GO:0022627">
    <property type="term" value="C:cytosolic small ribosomal subunit"/>
    <property type="evidence" value="ECO:0007669"/>
    <property type="project" value="TreeGrafter"/>
</dbReference>
<dbReference type="Gene3D" id="3.30.1140.32">
    <property type="entry name" value="Ribosomal protein S3, C-terminal domain"/>
    <property type="match status" value="1"/>
</dbReference>
<name>A0A0S2IBZ4_9CHLO</name>
<dbReference type="SUPFAM" id="SSF54821">
    <property type="entry name" value="Ribosomal protein S3 C-terminal domain"/>
    <property type="match status" value="1"/>
</dbReference>
<keyword evidence="2 5" id="KW-0689">Ribosomal protein</keyword>
<comment type="similarity">
    <text evidence="1 5 6">Belongs to the universal ribosomal protein uS3 family.</text>
</comment>
<dbReference type="PANTHER" id="PTHR11760">
    <property type="entry name" value="30S/40S RIBOSOMAL PROTEIN S3"/>
    <property type="match status" value="1"/>
</dbReference>
<keyword evidence="7 11" id="KW-0150">Chloroplast</keyword>
<keyword evidence="8" id="KW-0175">Coiled coil</keyword>
<dbReference type="InterPro" id="IPR057258">
    <property type="entry name" value="Ribosomal_uS3"/>
</dbReference>
<comment type="subunit">
    <text evidence="5 7">Part of the 30S ribosomal subunit.</text>
</comment>
<dbReference type="PANTHER" id="PTHR11760:SF19">
    <property type="entry name" value="SMALL RIBOSOMAL SUBUNIT PROTEIN US3C"/>
    <property type="match status" value="1"/>
</dbReference>
<dbReference type="SUPFAM" id="SSF54814">
    <property type="entry name" value="Prokaryotic type KH domain (KH-domain type II)"/>
    <property type="match status" value="1"/>
</dbReference>
<proteinExistence type="inferred from homology"/>
<dbReference type="InterPro" id="IPR001351">
    <property type="entry name" value="Ribosomal_uS3_C"/>
</dbReference>
<evidence type="ECO:0000256" key="1">
    <source>
        <dbReference type="ARBA" id="ARBA00010761"/>
    </source>
</evidence>
<evidence type="ECO:0000256" key="2">
    <source>
        <dbReference type="ARBA" id="ARBA00022980"/>
    </source>
</evidence>
<comment type="subcellular location">
    <subcellularLocation>
        <location evidence="5 7">Plastid</location>
        <location evidence="5 7">Chloroplast</location>
    </subcellularLocation>
</comment>
<dbReference type="GO" id="GO:0006412">
    <property type="term" value="P:translation"/>
    <property type="evidence" value="ECO:0007669"/>
    <property type="project" value="UniProtKB-UniRule"/>
</dbReference>
<dbReference type="InterPro" id="IPR036419">
    <property type="entry name" value="Ribosomal_S3_C_sf"/>
</dbReference>
<feature type="compositionally biased region" description="Polar residues" evidence="9">
    <location>
        <begin position="679"/>
        <end position="695"/>
    </location>
</feature>
<feature type="region of interest" description="Disordered" evidence="9">
    <location>
        <begin position="668"/>
        <end position="695"/>
    </location>
</feature>
<dbReference type="PROSITE" id="PS00548">
    <property type="entry name" value="RIBOSOMAL_S3"/>
    <property type="match status" value="1"/>
</dbReference>
<dbReference type="InterPro" id="IPR009019">
    <property type="entry name" value="KH_sf_prok-type"/>
</dbReference>
<feature type="domain" description="Small ribosomal subunit protein uS3 C-terminal" evidence="10">
    <location>
        <begin position="911"/>
        <end position="994"/>
    </location>
</feature>
<gene>
    <name evidence="5 11" type="primary">rps3</name>
</gene>
<evidence type="ECO:0000256" key="3">
    <source>
        <dbReference type="ARBA" id="ARBA00023274"/>
    </source>
</evidence>
<geneLocation type="chloroplast" evidence="11"/>
<protein>
    <recommendedName>
        <fullName evidence="4 5">Small ribosomal subunit protein uS3c</fullName>
    </recommendedName>
</protein>
<evidence type="ECO:0000259" key="10">
    <source>
        <dbReference type="Pfam" id="PF00189"/>
    </source>
</evidence>
<organism evidence="11">
    <name type="scientific">Microglena monadina</name>
    <dbReference type="NCBI Taxonomy" id="47904"/>
    <lineage>
        <taxon>Eukaryota</taxon>
        <taxon>Viridiplantae</taxon>
        <taxon>Chlorophyta</taxon>
        <taxon>core chlorophytes</taxon>
        <taxon>Chlorophyceae</taxon>
        <taxon>CS clade</taxon>
        <taxon>Chlamydomonadales</taxon>
        <taxon>Chlamydomonadaceae</taxon>
        <taxon>Microglena</taxon>
    </lineage>
</organism>
<feature type="coiled-coil region" evidence="8">
    <location>
        <begin position="134"/>
        <end position="166"/>
    </location>
</feature>
<dbReference type="NCBIfam" id="TIGR01009">
    <property type="entry name" value="rpsC_bact"/>
    <property type="match status" value="1"/>
</dbReference>
<sequence length="1004" mass="120534">MGQKINPIGFRIGITKKYQSLWFARFSKYKYSQSILEDQMLRKTLTKTLNDLFLKKESFISQKQKNRPTLIQTRFRKKKKIPTITSITIERNFIPYQIIIGIHATHCSLLKQKLIRLPFNSEFKSKINTAFSFFRRAKRTIDKFQIKRKKKEKKKKNIKKKRFNKRKKCLAIYNKNIAKYLKITKKGNQIIQNLMLRKRENGKKIIFFTKRINKLRKIKPRKIINLLKKIARRKRINRINQLKKIDERKRINQLRKIKPRNIINQLKKISPRKKRLRLLSFRREFFLPYPKVNKVVKIILGKKLYLSKNKKQLNINLFEEVNHSFRNYLINSHKKNFKNSSKNIINLRKKSSKIILENPSKLSKNYRHFDDYNYGPVLRLRRDFFQFKKKTKDHFFKKTHTIIKLKKNFSLRMKKKFIRIYFNKIHNKFTTQLKKNYYGWYDQMIKNKNLSPFSFLKKWRLARSPIFLIFLKTLKTLSERKQLSLKQEDLINVSRQLNKIKSFLVPLEKLLIILKKKIRFKFNSLKKEFLVFGTISKVQGFAFYQVLYYFNHLQKIVNEFTKITKRELIISKFDTNNNIDKYINNIVLPFVKNKKQSNNSVKKTVTFIKNKKQSNQHKIDSISLRNKTVLTNPLNSTVKNKLLFHKLTKKQPEFKSYNEIFTHLKKIRQKNSRKREARQNQINSRQKSQINSRQTHQTKLYMEKMQEKNSRKMSAARLRTEAFLLRQAHRTKRKKKARHKMKTAKMKFIIYIKDIIKKHRTKNLYFYLPIIAEARRKIRKNNTLLQIKAKKFFGPKVQSLIKENIAAKKDKDFEIVFTNEKGLEFISTDSANVKKIKNKLTPCIENILTKSYHLKIQRKETHNLLRLRSILEEQIRLRETVQFQSKVKINFFKVKGKNFLSKASTISQSIVDGLETRKSFRRIIKKAQLTLMKKHKRVKGVKIQVAGRLNGAEIARTEWIRVGRVPLQTLSSNIDYSYRTASTIYGIIGVKVWIFKGYTKLLNY</sequence>
<evidence type="ECO:0000256" key="7">
    <source>
        <dbReference type="RuleBase" id="RU003626"/>
    </source>
</evidence>
<dbReference type="Pfam" id="PF00189">
    <property type="entry name" value="Ribosomal_S3_C"/>
    <property type="match status" value="1"/>
</dbReference>